<proteinExistence type="predicted"/>
<dbReference type="Proteomes" id="UP000008022">
    <property type="component" value="Unassembled WGS sequence"/>
</dbReference>
<evidence type="ECO:0000313" key="2">
    <source>
        <dbReference type="EnsemblPlants" id="ORUFI02G07680.3"/>
    </source>
</evidence>
<dbReference type="HOGENOM" id="CLU_1268699_0_0_1"/>
<protein>
    <submittedName>
        <fullName evidence="2">Uncharacterized protein</fullName>
    </submittedName>
</protein>
<reference evidence="3" key="1">
    <citation type="submission" date="2013-06" db="EMBL/GenBank/DDBJ databases">
        <authorList>
            <person name="Zhao Q."/>
        </authorList>
    </citation>
    <scope>NUCLEOTIDE SEQUENCE</scope>
    <source>
        <strain evidence="3">cv. W1943</strain>
    </source>
</reference>
<feature type="compositionally biased region" description="Basic and acidic residues" evidence="1">
    <location>
        <begin position="153"/>
        <end position="162"/>
    </location>
</feature>
<keyword evidence="3" id="KW-1185">Reference proteome</keyword>
<feature type="compositionally biased region" description="Basic and acidic residues" evidence="1">
    <location>
        <begin position="182"/>
        <end position="199"/>
    </location>
</feature>
<dbReference type="Gramene" id="ORUFI02G07680.3">
    <property type="protein sequence ID" value="ORUFI02G07680.3"/>
    <property type="gene ID" value="ORUFI02G07680"/>
</dbReference>
<dbReference type="AlphaFoldDB" id="A0A0E0NBA1"/>
<organism evidence="2 3">
    <name type="scientific">Oryza rufipogon</name>
    <name type="common">Brownbeard rice</name>
    <name type="synonym">Asian wild rice</name>
    <dbReference type="NCBI Taxonomy" id="4529"/>
    <lineage>
        <taxon>Eukaryota</taxon>
        <taxon>Viridiplantae</taxon>
        <taxon>Streptophyta</taxon>
        <taxon>Embryophyta</taxon>
        <taxon>Tracheophyta</taxon>
        <taxon>Spermatophyta</taxon>
        <taxon>Magnoliopsida</taxon>
        <taxon>Liliopsida</taxon>
        <taxon>Poales</taxon>
        <taxon>Poaceae</taxon>
        <taxon>BOP clade</taxon>
        <taxon>Oryzoideae</taxon>
        <taxon>Oryzeae</taxon>
        <taxon>Oryzinae</taxon>
        <taxon>Oryza</taxon>
    </lineage>
</organism>
<evidence type="ECO:0000256" key="1">
    <source>
        <dbReference type="SAM" id="MobiDB-lite"/>
    </source>
</evidence>
<name>A0A0E0NBA1_ORYRU</name>
<dbReference type="EnsemblPlants" id="ORUFI02G07680.3">
    <property type="protein sequence ID" value="ORUFI02G07680.3"/>
    <property type="gene ID" value="ORUFI02G07680"/>
</dbReference>
<reference evidence="2" key="2">
    <citation type="submission" date="2015-06" db="UniProtKB">
        <authorList>
            <consortium name="EnsemblPlants"/>
        </authorList>
    </citation>
    <scope>IDENTIFICATION</scope>
</reference>
<evidence type="ECO:0000313" key="3">
    <source>
        <dbReference type="Proteomes" id="UP000008022"/>
    </source>
</evidence>
<feature type="compositionally biased region" description="Basic and acidic residues" evidence="1">
    <location>
        <begin position="135"/>
        <end position="146"/>
    </location>
</feature>
<sequence>MFVFSGRCSAGGQLCSIVMNPVGKDAVELRSRAAVPEHQPPRRDAQPLGRVERVRHRRLAAPAAVVIRRHGERVEEVAALERAVDELGEPREERAAGDPPRLGGLHRALDPDDEAPQPAQLLLGVAPPVAQLAGDEGHEPADHVGDDAGDDGVAGHEGKTDLHSNTGNSGERRPESVGGGVIKEEPWRPTRPLSGERETVTPWRFRCGGNRQPAAAAM</sequence>
<feature type="region of interest" description="Disordered" evidence="1">
    <location>
        <begin position="132"/>
        <end position="218"/>
    </location>
</feature>
<accession>A0A0E0NBA1</accession>
<feature type="region of interest" description="Disordered" evidence="1">
    <location>
        <begin position="88"/>
        <end position="115"/>
    </location>
</feature>